<accession>A0A6J4UPR1</accession>
<reference evidence="2" key="1">
    <citation type="submission" date="2020-02" db="EMBL/GenBank/DDBJ databases">
        <authorList>
            <person name="Meier V. D."/>
        </authorList>
    </citation>
    <scope>NUCLEOTIDE SEQUENCE</scope>
    <source>
        <strain evidence="2">AVDCRST_MAG49</strain>
    </source>
</reference>
<sequence>MRYDVTYQVGGEERTDHIDAPDAASAVAQVQEAHGRTAELFELISVNLLDEMPDNLSDGGESARQRADSPG</sequence>
<dbReference type="AlphaFoldDB" id="A0A6J4UPR1"/>
<proteinExistence type="predicted"/>
<feature type="compositionally biased region" description="Basic and acidic residues" evidence="1">
    <location>
        <begin position="61"/>
        <end position="71"/>
    </location>
</feature>
<feature type="region of interest" description="Disordered" evidence="1">
    <location>
        <begin position="51"/>
        <end position="71"/>
    </location>
</feature>
<dbReference type="EMBL" id="CADCWG010000145">
    <property type="protein sequence ID" value="CAA9555200.1"/>
    <property type="molecule type" value="Genomic_DNA"/>
</dbReference>
<gene>
    <name evidence="2" type="ORF">AVDCRST_MAG49-2128</name>
</gene>
<name>A0A6J4UPR1_9BACT</name>
<evidence type="ECO:0000313" key="2">
    <source>
        <dbReference type="EMBL" id="CAA9555200.1"/>
    </source>
</evidence>
<organism evidence="2">
    <name type="scientific">uncultured Thermomicrobiales bacterium</name>
    <dbReference type="NCBI Taxonomy" id="1645740"/>
    <lineage>
        <taxon>Bacteria</taxon>
        <taxon>Pseudomonadati</taxon>
        <taxon>Thermomicrobiota</taxon>
        <taxon>Thermomicrobia</taxon>
        <taxon>Thermomicrobiales</taxon>
        <taxon>environmental samples</taxon>
    </lineage>
</organism>
<protein>
    <submittedName>
        <fullName evidence="2">Uncharacterized protein</fullName>
    </submittedName>
</protein>
<evidence type="ECO:0000256" key="1">
    <source>
        <dbReference type="SAM" id="MobiDB-lite"/>
    </source>
</evidence>